<dbReference type="Pfam" id="PF07592">
    <property type="entry name" value="DDE_Tnp_ISAZ013"/>
    <property type="match status" value="1"/>
</dbReference>
<evidence type="ECO:0000313" key="1">
    <source>
        <dbReference type="EMBL" id="OWK41152.1"/>
    </source>
</evidence>
<evidence type="ECO:0000313" key="3">
    <source>
        <dbReference type="Proteomes" id="UP000214646"/>
    </source>
</evidence>
<proteinExistence type="predicted"/>
<sequence>MLADIRDIAKGFSQTDPQFRNRRLYTRLTAEELRRQLIEQKGYQTAELPTPRTLRTKLNDLGFHLTKVAKCKPKKRSSRPTPSSRS</sequence>
<dbReference type="EMBL" id="NIDE01000002">
    <property type="protein sequence ID" value="OWK45555.1"/>
    <property type="molecule type" value="Genomic_DNA"/>
</dbReference>
<reference evidence="3" key="1">
    <citation type="submission" date="2017-06" db="EMBL/GenBank/DDBJ databases">
        <title>Genome analysis of Fimbriiglobus ruber SP5, the first member of the order Planctomycetales with confirmed chitinolytic capability.</title>
        <authorList>
            <person name="Ravin N.V."/>
            <person name="Rakitin A.L."/>
            <person name="Ivanova A.A."/>
            <person name="Beletsky A.V."/>
            <person name="Kulichevskaya I.S."/>
            <person name="Mardanov A.V."/>
            <person name="Dedysh S.N."/>
        </authorList>
    </citation>
    <scope>NUCLEOTIDE SEQUENCE [LARGE SCALE GENOMIC DNA]</scope>
    <source>
        <strain evidence="3">SP5</strain>
    </source>
</reference>
<evidence type="ECO:0000313" key="2">
    <source>
        <dbReference type="EMBL" id="OWK45555.1"/>
    </source>
</evidence>
<dbReference type="AlphaFoldDB" id="A0A225EAG9"/>
<comment type="caution">
    <text evidence="2">The sequence shown here is derived from an EMBL/GenBank/DDBJ whole genome shotgun (WGS) entry which is preliminary data.</text>
</comment>
<accession>A0A225EAG9</accession>
<organism evidence="2 3">
    <name type="scientific">Fimbriiglobus ruber</name>
    <dbReference type="NCBI Taxonomy" id="1908690"/>
    <lineage>
        <taxon>Bacteria</taxon>
        <taxon>Pseudomonadati</taxon>
        <taxon>Planctomycetota</taxon>
        <taxon>Planctomycetia</taxon>
        <taxon>Gemmatales</taxon>
        <taxon>Gemmataceae</taxon>
        <taxon>Fimbriiglobus</taxon>
    </lineage>
</organism>
<protein>
    <recommendedName>
        <fullName evidence="4">Mobile element protein</fullName>
    </recommendedName>
</protein>
<reference evidence="2" key="2">
    <citation type="journal article" date="2018" name="Appl. Environ. Microbiol.">
        <title>Genome Analysis of Fimbriiglobus ruber SP5(T), a Planctomycete with Confirmed Chitinolytic Capability.</title>
        <authorList>
            <person name="Ravin N.V."/>
            <person name="Rakitin A.L."/>
            <person name="Ivanova A.A."/>
            <person name="Beletsky A.V."/>
            <person name="Kulichevskaya I.S."/>
            <person name="Mardanov A.V."/>
            <person name="Dedysh S.N."/>
        </authorList>
    </citation>
    <scope>NUCLEOTIDE SEQUENCE</scope>
    <source>
        <strain evidence="2">SP5</strain>
    </source>
</reference>
<dbReference type="Proteomes" id="UP000214646">
    <property type="component" value="Unassembled WGS sequence"/>
</dbReference>
<gene>
    <name evidence="2" type="ORF">FRUB_01886</name>
    <name evidence="1" type="ORF">FRUB_05044</name>
</gene>
<name>A0A225EAG9_9BACT</name>
<evidence type="ECO:0008006" key="4">
    <source>
        <dbReference type="Google" id="ProtNLM"/>
    </source>
</evidence>
<dbReference type="EMBL" id="NIDE01000007">
    <property type="protein sequence ID" value="OWK41152.1"/>
    <property type="molecule type" value="Genomic_DNA"/>
</dbReference>
<keyword evidence="3" id="KW-1185">Reference proteome</keyword>
<dbReference type="InterPro" id="IPR011518">
    <property type="entry name" value="Transposase_36"/>
</dbReference>